<keyword evidence="2" id="KW-1185">Reference proteome</keyword>
<accession>A0A0C3DQP5</accession>
<protein>
    <submittedName>
        <fullName evidence="1">Uncharacterized protein</fullName>
    </submittedName>
</protein>
<name>A0A0C3DQP5_9AGAM</name>
<proteinExistence type="predicted"/>
<dbReference type="InParanoid" id="A0A0C3DQP5"/>
<gene>
    <name evidence="1" type="ORF">SCLCIDRAFT_1218635</name>
</gene>
<evidence type="ECO:0000313" key="2">
    <source>
        <dbReference type="Proteomes" id="UP000053989"/>
    </source>
</evidence>
<dbReference type="EMBL" id="KN822085">
    <property type="protein sequence ID" value="KIM58509.1"/>
    <property type="molecule type" value="Genomic_DNA"/>
</dbReference>
<reference evidence="1 2" key="1">
    <citation type="submission" date="2014-04" db="EMBL/GenBank/DDBJ databases">
        <authorList>
            <consortium name="DOE Joint Genome Institute"/>
            <person name="Kuo A."/>
            <person name="Kohler A."/>
            <person name="Nagy L.G."/>
            <person name="Floudas D."/>
            <person name="Copeland A."/>
            <person name="Barry K.W."/>
            <person name="Cichocki N."/>
            <person name="Veneault-Fourrey C."/>
            <person name="LaButti K."/>
            <person name="Lindquist E.A."/>
            <person name="Lipzen A."/>
            <person name="Lundell T."/>
            <person name="Morin E."/>
            <person name="Murat C."/>
            <person name="Sun H."/>
            <person name="Tunlid A."/>
            <person name="Henrissat B."/>
            <person name="Grigoriev I.V."/>
            <person name="Hibbett D.S."/>
            <person name="Martin F."/>
            <person name="Nordberg H.P."/>
            <person name="Cantor M.N."/>
            <person name="Hua S.X."/>
        </authorList>
    </citation>
    <scope>NUCLEOTIDE SEQUENCE [LARGE SCALE GENOMIC DNA]</scope>
    <source>
        <strain evidence="1 2">Foug A</strain>
    </source>
</reference>
<organism evidence="1 2">
    <name type="scientific">Scleroderma citrinum Foug A</name>
    <dbReference type="NCBI Taxonomy" id="1036808"/>
    <lineage>
        <taxon>Eukaryota</taxon>
        <taxon>Fungi</taxon>
        <taxon>Dikarya</taxon>
        <taxon>Basidiomycota</taxon>
        <taxon>Agaricomycotina</taxon>
        <taxon>Agaricomycetes</taxon>
        <taxon>Agaricomycetidae</taxon>
        <taxon>Boletales</taxon>
        <taxon>Sclerodermatineae</taxon>
        <taxon>Sclerodermataceae</taxon>
        <taxon>Scleroderma</taxon>
    </lineage>
</organism>
<dbReference type="AlphaFoldDB" id="A0A0C3DQP5"/>
<dbReference type="HOGENOM" id="CLU_2596764_0_0_1"/>
<sequence>MVYGTRDDFQRAHAVDKTTLKGVTSGDLCLEYSNRSCTAPLIWILVKQCYKSTGKGLLCVSRLLCKPITLQCVQVSDECI</sequence>
<feature type="non-terminal residue" evidence="1">
    <location>
        <position position="80"/>
    </location>
</feature>
<evidence type="ECO:0000313" key="1">
    <source>
        <dbReference type="EMBL" id="KIM58509.1"/>
    </source>
</evidence>
<reference evidence="2" key="2">
    <citation type="submission" date="2015-01" db="EMBL/GenBank/DDBJ databases">
        <title>Evolutionary Origins and Diversification of the Mycorrhizal Mutualists.</title>
        <authorList>
            <consortium name="DOE Joint Genome Institute"/>
            <consortium name="Mycorrhizal Genomics Consortium"/>
            <person name="Kohler A."/>
            <person name="Kuo A."/>
            <person name="Nagy L.G."/>
            <person name="Floudas D."/>
            <person name="Copeland A."/>
            <person name="Barry K.W."/>
            <person name="Cichocki N."/>
            <person name="Veneault-Fourrey C."/>
            <person name="LaButti K."/>
            <person name="Lindquist E.A."/>
            <person name="Lipzen A."/>
            <person name="Lundell T."/>
            <person name="Morin E."/>
            <person name="Murat C."/>
            <person name="Riley R."/>
            <person name="Ohm R."/>
            <person name="Sun H."/>
            <person name="Tunlid A."/>
            <person name="Henrissat B."/>
            <person name="Grigoriev I.V."/>
            <person name="Hibbett D.S."/>
            <person name="Martin F."/>
        </authorList>
    </citation>
    <scope>NUCLEOTIDE SEQUENCE [LARGE SCALE GENOMIC DNA]</scope>
    <source>
        <strain evidence="2">Foug A</strain>
    </source>
</reference>
<dbReference type="Proteomes" id="UP000053989">
    <property type="component" value="Unassembled WGS sequence"/>
</dbReference>